<dbReference type="EMBL" id="JACJID010000005">
    <property type="protein sequence ID" value="MBA8929638.1"/>
    <property type="molecule type" value="Genomic_DNA"/>
</dbReference>
<evidence type="ECO:0008006" key="4">
    <source>
        <dbReference type="Google" id="ProtNLM"/>
    </source>
</evidence>
<feature type="compositionally biased region" description="Polar residues" evidence="1">
    <location>
        <begin position="365"/>
        <end position="374"/>
    </location>
</feature>
<feature type="compositionally biased region" description="Gly residues" evidence="1">
    <location>
        <begin position="322"/>
        <end position="335"/>
    </location>
</feature>
<protein>
    <recommendedName>
        <fullName evidence="4">PPE family protein</fullName>
    </recommendedName>
</protein>
<dbReference type="RefSeq" id="WP_182839503.1">
    <property type="nucleotide sequence ID" value="NZ_BAAABQ010000089.1"/>
</dbReference>
<reference evidence="2 3" key="1">
    <citation type="submission" date="2020-08" db="EMBL/GenBank/DDBJ databases">
        <title>Genomic Encyclopedia of Archaeal and Bacterial Type Strains, Phase II (KMG-II): from individual species to whole genera.</title>
        <authorList>
            <person name="Goeker M."/>
        </authorList>
    </citation>
    <scope>NUCLEOTIDE SEQUENCE [LARGE SCALE GENOMIC DNA]</scope>
    <source>
        <strain evidence="2 3">DSM 43850</strain>
    </source>
</reference>
<dbReference type="Proteomes" id="UP000517916">
    <property type="component" value="Unassembled WGS sequence"/>
</dbReference>
<dbReference type="InterPro" id="IPR038332">
    <property type="entry name" value="PPE_sf"/>
</dbReference>
<evidence type="ECO:0000313" key="3">
    <source>
        <dbReference type="Proteomes" id="UP000517916"/>
    </source>
</evidence>
<evidence type="ECO:0000256" key="1">
    <source>
        <dbReference type="SAM" id="MobiDB-lite"/>
    </source>
</evidence>
<feature type="region of interest" description="Disordered" evidence="1">
    <location>
        <begin position="320"/>
        <end position="395"/>
    </location>
</feature>
<keyword evidence="3" id="KW-1185">Reference proteome</keyword>
<name>A0ABR6BRU0_9PSEU</name>
<accession>A0ABR6BRU0</accession>
<dbReference type="Gene3D" id="1.20.1260.20">
    <property type="entry name" value="PPE superfamily"/>
    <property type="match status" value="1"/>
</dbReference>
<proteinExistence type="predicted"/>
<feature type="compositionally biased region" description="Basic and acidic residues" evidence="1">
    <location>
        <begin position="377"/>
        <end position="394"/>
    </location>
</feature>
<comment type="caution">
    <text evidence="2">The sequence shown here is derived from an EMBL/GenBank/DDBJ whole genome shotgun (WGS) entry which is preliminary data.</text>
</comment>
<sequence>MGMFEESVAGTAEAAPQRDKLGNYRFEGYSNYDLADQVDKLSKGSGSTVLHGVVDALKDIAKDLTNTNTVLRTELAKIGIDWQSVAGQGATEQLSSHAAYSDGAEYNITDSSGALITQSDSHAVAASAPKPSTDTQKSFVDKAAGVFGYETDHARQVEQAQHDRDEAIRQLNDYQANSKTALEGHQPLGQPPGIDLQAQAVQNTAGATSLAGYVSGSGVAYAGPGGGAGAPFAGPGSAGPGAPGFAAPGGLPGGGGVPGPMAPGAVTGAGGLPGSLPTTGMPAAASAAGSALAGEIGLGAAVAGGAGAVAAGANSGSPRGMVRGGSAGGGAGGERAGVSRANSGLGALNEEQAAQARAAERISPQAKQGSSMMQPATDKKKKEEDAEHVRKYGVEADDLFGDQRMVAPPVLGEEPSA</sequence>
<gene>
    <name evidence="2" type="ORF">BC739_006856</name>
</gene>
<organism evidence="2 3">
    <name type="scientific">Kutzneria viridogrisea</name>
    <dbReference type="NCBI Taxonomy" id="47990"/>
    <lineage>
        <taxon>Bacteria</taxon>
        <taxon>Bacillati</taxon>
        <taxon>Actinomycetota</taxon>
        <taxon>Actinomycetes</taxon>
        <taxon>Pseudonocardiales</taxon>
        <taxon>Pseudonocardiaceae</taxon>
        <taxon>Kutzneria</taxon>
    </lineage>
</organism>
<evidence type="ECO:0000313" key="2">
    <source>
        <dbReference type="EMBL" id="MBA8929638.1"/>
    </source>
</evidence>